<dbReference type="GO" id="GO:0046695">
    <property type="term" value="C:SLIK (SAGA-like) complex"/>
    <property type="evidence" value="ECO:0007669"/>
    <property type="project" value="EnsemblFungi"/>
</dbReference>
<evidence type="ECO:0000259" key="14">
    <source>
        <dbReference type="PROSITE" id="PS51293"/>
    </source>
</evidence>
<dbReference type="Pfam" id="PF00249">
    <property type="entry name" value="Myb_DNA-binding"/>
    <property type="match status" value="1"/>
</dbReference>
<keyword evidence="5 8" id="KW-0805">Transcription regulation</keyword>
<evidence type="ECO:0000256" key="2">
    <source>
        <dbReference type="ARBA" id="ARBA00022723"/>
    </source>
</evidence>
<dbReference type="Gene3D" id="3.30.60.90">
    <property type="match status" value="1"/>
</dbReference>
<dbReference type="GO" id="GO:1990414">
    <property type="term" value="P:replication-born double-strand break repair via sister chromatid exchange"/>
    <property type="evidence" value="ECO:0007669"/>
    <property type="project" value="EnsemblFungi"/>
</dbReference>
<evidence type="ECO:0000256" key="3">
    <source>
        <dbReference type="ARBA" id="ARBA00022771"/>
    </source>
</evidence>
<keyword evidence="6 8" id="KW-0804">Transcription</keyword>
<evidence type="ECO:0000256" key="7">
    <source>
        <dbReference type="ARBA" id="ARBA00023242"/>
    </source>
</evidence>
<dbReference type="InterPro" id="IPR000433">
    <property type="entry name" value="Znf_ZZ"/>
</dbReference>
<dbReference type="Gene3D" id="1.10.10.60">
    <property type="entry name" value="Homeodomain-like"/>
    <property type="match status" value="1"/>
</dbReference>
<evidence type="ECO:0000256" key="6">
    <source>
        <dbReference type="ARBA" id="ARBA00023163"/>
    </source>
</evidence>
<evidence type="ECO:0000256" key="5">
    <source>
        <dbReference type="ARBA" id="ARBA00023015"/>
    </source>
</evidence>
<dbReference type="SMART" id="SM00717">
    <property type="entry name" value="SANT"/>
    <property type="match status" value="1"/>
</dbReference>
<feature type="domain" description="SWIRM" evidence="13">
    <location>
        <begin position="374"/>
        <end position="469"/>
    </location>
</feature>
<dbReference type="OrthoDB" id="270417at2759"/>
<dbReference type="InterPro" id="IPR043145">
    <property type="entry name" value="Znf_ZZ_sf"/>
</dbReference>
<dbReference type="PROSITE" id="PS50090">
    <property type="entry name" value="MYB_LIKE"/>
    <property type="match status" value="1"/>
</dbReference>
<evidence type="ECO:0000259" key="13">
    <source>
        <dbReference type="PROSITE" id="PS50934"/>
    </source>
</evidence>
<dbReference type="PROSITE" id="PS50934">
    <property type="entry name" value="SWIRM"/>
    <property type="match status" value="1"/>
</dbReference>
<accession>A0A1Y2BHW1</accession>
<keyword evidence="7 8" id="KW-0539">Nucleus</keyword>
<evidence type="ECO:0000259" key="11">
    <source>
        <dbReference type="PROSITE" id="PS50090"/>
    </source>
</evidence>
<reference evidence="15 16" key="1">
    <citation type="submission" date="2016-08" db="EMBL/GenBank/DDBJ databases">
        <title>A Parts List for Fungal Cellulosomes Revealed by Comparative Genomics.</title>
        <authorList>
            <consortium name="DOE Joint Genome Institute"/>
            <person name="Haitjema C.H."/>
            <person name="Gilmore S.P."/>
            <person name="Henske J.K."/>
            <person name="Solomon K.V."/>
            <person name="De Groot R."/>
            <person name="Kuo A."/>
            <person name="Mondo S.J."/>
            <person name="Salamov A.A."/>
            <person name="Labutti K."/>
            <person name="Zhao Z."/>
            <person name="Chiniquy J."/>
            <person name="Barry K."/>
            <person name="Brewer H.M."/>
            <person name="Purvine S.O."/>
            <person name="Wright A.T."/>
            <person name="Boxma B."/>
            <person name="Van Alen T."/>
            <person name="Hackstein J.H."/>
            <person name="Baker S.E."/>
            <person name="Grigoriev I.V."/>
            <person name="O'Malley M.A."/>
        </authorList>
    </citation>
    <scope>NUCLEOTIDE SEQUENCE [LARGE SCALE GENOMIC DNA]</scope>
    <source>
        <strain evidence="15 16">G1</strain>
    </source>
</reference>
<evidence type="ECO:0000313" key="16">
    <source>
        <dbReference type="Proteomes" id="UP000193920"/>
    </source>
</evidence>
<dbReference type="InterPro" id="IPR041983">
    <property type="entry name" value="ADA2-like_ZZ"/>
</dbReference>
<dbReference type="STRING" id="1754190.A0A1Y2BHW1"/>
<dbReference type="GO" id="GO:0008270">
    <property type="term" value="F:zinc ion binding"/>
    <property type="evidence" value="ECO:0007669"/>
    <property type="project" value="UniProtKB-KW"/>
</dbReference>
<dbReference type="GO" id="GO:0000124">
    <property type="term" value="C:SAGA complex"/>
    <property type="evidence" value="ECO:0007669"/>
    <property type="project" value="EnsemblFungi"/>
</dbReference>
<dbReference type="PROSITE" id="PS00028">
    <property type="entry name" value="ZINC_FINGER_C2H2_1"/>
    <property type="match status" value="1"/>
</dbReference>
<dbReference type="PROSITE" id="PS50135">
    <property type="entry name" value="ZF_ZZ_2"/>
    <property type="match status" value="1"/>
</dbReference>
<dbReference type="PIRSF" id="PIRSF025024">
    <property type="entry name" value="Transcriptional_adaptor_2"/>
    <property type="match status" value="1"/>
</dbReference>
<sequence length="471" mass="55000">MIIQKTKRRKVAADKNITKRRNVDMPYKYQCDSCNRDITNVVRIQCAECDIDLCVTCFSSGVELKKHKNNHPYKIIEVCDFSIYDEDWGADEELIFIDLCEQYGLGNWEQISENLGSKTKKECQDHYMDIYVNSPRWPYPRDVPDFPKEESRRSNKPFEEMPPLPKKQNKTKRPLQSLPANHEVAGYMPGRKEFETEYENEAEQTVKDMVFDEFTDTPQEYDLKIAVLDIYNSRLDKRIEKKNFIFDRNFLDFKRIQAIERKRPKDEKDLLSKIRVFAKLQSPEEFDRFFEGLKNEIKLKRRIKELQHYRQNGLSTLSEVAAFESHKSQKSKGHQHHQSDIFGHEKRASTSRHSRTASEDTYLLSSPRISTPRISGRKASAPLDLKDADGVNLLSEAEYSLCCNLRLLPKPYLVIKEKILSEYARLGSLKKRQARELIKIDVNKTGKIYDFFLSAGLIKGPNNMVSSDNNQ</sequence>
<evidence type="ECO:0000259" key="12">
    <source>
        <dbReference type="PROSITE" id="PS50135"/>
    </source>
</evidence>
<dbReference type="InterPro" id="IPR017884">
    <property type="entry name" value="SANT_dom"/>
</dbReference>
<gene>
    <name evidence="15" type="ORF">LY90DRAFT_705047</name>
</gene>
<dbReference type="InterPro" id="IPR055141">
    <property type="entry name" value="TADA2A_B-like_dom"/>
</dbReference>
<comment type="caution">
    <text evidence="15">The sequence shown here is derived from an EMBL/GenBank/DDBJ whole genome shotgun (WGS) entry which is preliminary data.</text>
</comment>
<dbReference type="GO" id="GO:0005634">
    <property type="term" value="C:nucleus"/>
    <property type="evidence" value="ECO:0007669"/>
    <property type="project" value="UniProtKB-SubCell"/>
</dbReference>
<dbReference type="GO" id="GO:0000183">
    <property type="term" value="P:rDNA heterochromatin formation"/>
    <property type="evidence" value="ECO:0007669"/>
    <property type="project" value="EnsemblFungi"/>
</dbReference>
<dbReference type="InterPro" id="IPR036388">
    <property type="entry name" value="WH-like_DNA-bd_sf"/>
</dbReference>
<keyword evidence="16" id="KW-1185">Reference proteome</keyword>
<comment type="subcellular location">
    <subcellularLocation>
        <location evidence="1 8">Nucleus</location>
    </subcellularLocation>
</comment>
<organism evidence="15 16">
    <name type="scientific">Neocallimastix californiae</name>
    <dbReference type="NCBI Taxonomy" id="1754190"/>
    <lineage>
        <taxon>Eukaryota</taxon>
        <taxon>Fungi</taxon>
        <taxon>Fungi incertae sedis</taxon>
        <taxon>Chytridiomycota</taxon>
        <taxon>Chytridiomycota incertae sedis</taxon>
        <taxon>Neocallimastigomycetes</taxon>
        <taxon>Neocallimastigales</taxon>
        <taxon>Neocallimastigaceae</taxon>
        <taxon>Neocallimastix</taxon>
    </lineage>
</organism>
<dbReference type="PANTHER" id="PTHR12374">
    <property type="entry name" value="TRANSCRIPTIONAL ADAPTOR 2 ADA2 -RELATED"/>
    <property type="match status" value="1"/>
</dbReference>
<dbReference type="FunFam" id="3.30.60.90:FF:000008">
    <property type="entry name" value="Transcriptional adapter 2"/>
    <property type="match status" value="1"/>
</dbReference>
<dbReference type="SUPFAM" id="SSF57850">
    <property type="entry name" value="RING/U-box"/>
    <property type="match status" value="1"/>
</dbReference>
<feature type="domain" description="Myb-like" evidence="11">
    <location>
        <begin position="88"/>
        <end position="131"/>
    </location>
</feature>
<keyword evidence="4" id="KW-0862">Zinc</keyword>
<name>A0A1Y2BHW1_9FUNG</name>
<protein>
    <recommendedName>
        <fullName evidence="8">Transcriptional adapter 2</fullName>
    </recommendedName>
</protein>
<dbReference type="InterPro" id="IPR013087">
    <property type="entry name" value="Znf_C2H2_type"/>
</dbReference>
<dbReference type="InterPro" id="IPR009057">
    <property type="entry name" value="Homeodomain-like_sf"/>
</dbReference>
<feature type="domain" description="ZZ-type" evidence="12">
    <location>
        <begin position="26"/>
        <end position="81"/>
    </location>
</feature>
<feature type="region of interest" description="Disordered" evidence="10">
    <location>
        <begin position="325"/>
        <end position="361"/>
    </location>
</feature>
<dbReference type="EMBL" id="MCOG01000157">
    <property type="protein sequence ID" value="ORY34170.1"/>
    <property type="molecule type" value="Genomic_DNA"/>
</dbReference>
<dbReference type="GO" id="GO:0000781">
    <property type="term" value="C:chromosome, telomeric region"/>
    <property type="evidence" value="ECO:0007669"/>
    <property type="project" value="GOC"/>
</dbReference>
<dbReference type="Gene3D" id="1.10.10.10">
    <property type="entry name" value="Winged helix-like DNA-binding domain superfamily/Winged helix DNA-binding domain"/>
    <property type="match status" value="1"/>
</dbReference>
<dbReference type="GO" id="GO:0006357">
    <property type="term" value="P:regulation of transcription by RNA polymerase II"/>
    <property type="evidence" value="ECO:0007669"/>
    <property type="project" value="EnsemblFungi"/>
</dbReference>
<dbReference type="SMART" id="SM00291">
    <property type="entry name" value="ZnF_ZZ"/>
    <property type="match status" value="1"/>
</dbReference>
<dbReference type="GO" id="GO:0003713">
    <property type="term" value="F:transcription coactivator activity"/>
    <property type="evidence" value="ECO:0007669"/>
    <property type="project" value="EnsemblFungi"/>
</dbReference>
<dbReference type="SUPFAM" id="SSF46689">
    <property type="entry name" value="Homeodomain-like"/>
    <property type="match status" value="2"/>
</dbReference>
<evidence type="ECO:0000256" key="8">
    <source>
        <dbReference type="PIRNR" id="PIRNR025024"/>
    </source>
</evidence>
<dbReference type="InterPro" id="IPR016827">
    <property type="entry name" value="Ada2/TADA2"/>
</dbReference>
<evidence type="ECO:0000256" key="4">
    <source>
        <dbReference type="ARBA" id="ARBA00022833"/>
    </source>
</evidence>
<proteinExistence type="predicted"/>
<dbReference type="GO" id="GO:0031509">
    <property type="term" value="P:subtelomeric heterochromatin formation"/>
    <property type="evidence" value="ECO:0007669"/>
    <property type="project" value="EnsemblFungi"/>
</dbReference>
<dbReference type="PROSITE" id="PS51293">
    <property type="entry name" value="SANT"/>
    <property type="match status" value="1"/>
</dbReference>
<feature type="domain" description="SANT" evidence="14">
    <location>
        <begin position="83"/>
        <end position="135"/>
    </location>
</feature>
<dbReference type="InterPro" id="IPR007526">
    <property type="entry name" value="SWIRM"/>
</dbReference>
<dbReference type="CDD" id="cd00167">
    <property type="entry name" value="SANT"/>
    <property type="match status" value="1"/>
</dbReference>
<dbReference type="Pfam" id="PF04433">
    <property type="entry name" value="SWIRM"/>
    <property type="match status" value="1"/>
</dbReference>
<keyword evidence="2" id="KW-0479">Metal-binding</keyword>
<dbReference type="GO" id="GO:0071470">
    <property type="term" value="P:cellular response to osmotic stress"/>
    <property type="evidence" value="ECO:0007669"/>
    <property type="project" value="EnsemblFungi"/>
</dbReference>
<dbReference type="AlphaFoldDB" id="A0A1Y2BHW1"/>
<evidence type="ECO:0000256" key="10">
    <source>
        <dbReference type="SAM" id="MobiDB-lite"/>
    </source>
</evidence>
<dbReference type="FunFam" id="1.10.10.10:FF:000087">
    <property type="entry name" value="Transcriptional adapter 2"/>
    <property type="match status" value="1"/>
</dbReference>
<evidence type="ECO:0000313" key="15">
    <source>
        <dbReference type="EMBL" id="ORY34170.1"/>
    </source>
</evidence>
<dbReference type="CDD" id="cd02335">
    <property type="entry name" value="ZZ_ADA2"/>
    <property type="match status" value="1"/>
</dbReference>
<evidence type="ECO:0000256" key="1">
    <source>
        <dbReference type="ARBA" id="ARBA00004123"/>
    </source>
</evidence>
<dbReference type="GO" id="GO:0010520">
    <property type="term" value="P:regulation of reciprocal meiotic recombination"/>
    <property type="evidence" value="ECO:0007669"/>
    <property type="project" value="EnsemblFungi"/>
</dbReference>
<evidence type="ECO:0000256" key="9">
    <source>
        <dbReference type="PROSITE-ProRule" id="PRU00228"/>
    </source>
</evidence>
<feature type="region of interest" description="Disordered" evidence="10">
    <location>
        <begin position="142"/>
        <end position="182"/>
    </location>
</feature>
<feature type="compositionally biased region" description="Basic and acidic residues" evidence="10">
    <location>
        <begin position="337"/>
        <end position="348"/>
    </location>
</feature>
<dbReference type="GO" id="GO:0001786">
    <property type="term" value="F:phosphatidylserine binding"/>
    <property type="evidence" value="ECO:0007669"/>
    <property type="project" value="EnsemblFungi"/>
</dbReference>
<dbReference type="GO" id="GO:0003682">
    <property type="term" value="F:chromatin binding"/>
    <property type="evidence" value="ECO:0007669"/>
    <property type="project" value="EnsemblFungi"/>
</dbReference>
<keyword evidence="3 9" id="KW-0863">Zinc-finger</keyword>
<dbReference type="Pfam" id="PF22941">
    <property type="entry name" value="TADA2A-like_3rd"/>
    <property type="match status" value="1"/>
</dbReference>
<dbReference type="GO" id="GO:0140671">
    <property type="term" value="C:ADA complex"/>
    <property type="evidence" value="ECO:0007669"/>
    <property type="project" value="EnsemblFungi"/>
</dbReference>
<dbReference type="InterPro" id="IPR001005">
    <property type="entry name" value="SANT/Myb"/>
</dbReference>
<dbReference type="Pfam" id="PF25299">
    <property type="entry name" value="ZZ_ADA2"/>
    <property type="match status" value="1"/>
</dbReference>
<feature type="compositionally biased region" description="Basic and acidic residues" evidence="10">
    <location>
        <begin position="142"/>
        <end position="159"/>
    </location>
</feature>
<dbReference type="PANTHER" id="PTHR12374:SF20">
    <property type="entry name" value="TRANSCRIPTIONAL ADAPTER 2-ALPHA"/>
    <property type="match status" value="1"/>
</dbReference>
<dbReference type="Proteomes" id="UP000193920">
    <property type="component" value="Unassembled WGS sequence"/>
</dbReference>